<comment type="caution">
    <text evidence="2">The sequence shown here is derived from an EMBL/GenBank/DDBJ whole genome shotgun (WGS) entry which is preliminary data.</text>
</comment>
<keyword evidence="3" id="KW-1185">Reference proteome</keyword>
<evidence type="ECO:0000313" key="2">
    <source>
        <dbReference type="EMBL" id="OWO99829.1"/>
    </source>
</evidence>
<dbReference type="Proteomes" id="UP000242519">
    <property type="component" value="Unassembled WGS sequence"/>
</dbReference>
<feature type="compositionally biased region" description="Basic residues" evidence="1">
    <location>
        <begin position="43"/>
        <end position="54"/>
    </location>
</feature>
<dbReference type="EMBL" id="MZNU01000342">
    <property type="protein sequence ID" value="OWO99829.1"/>
    <property type="molecule type" value="Genomic_DNA"/>
</dbReference>
<evidence type="ECO:0000313" key="3">
    <source>
        <dbReference type="Proteomes" id="UP000242519"/>
    </source>
</evidence>
<accession>A0A218YWV5</accession>
<feature type="compositionally biased region" description="Basic and acidic residues" evidence="1">
    <location>
        <begin position="148"/>
        <end position="165"/>
    </location>
</feature>
<organism evidence="2 3">
    <name type="scientific">Diplocarpon coronariae</name>
    <dbReference type="NCBI Taxonomy" id="2795749"/>
    <lineage>
        <taxon>Eukaryota</taxon>
        <taxon>Fungi</taxon>
        <taxon>Dikarya</taxon>
        <taxon>Ascomycota</taxon>
        <taxon>Pezizomycotina</taxon>
        <taxon>Leotiomycetes</taxon>
        <taxon>Helotiales</taxon>
        <taxon>Drepanopezizaceae</taxon>
        <taxon>Diplocarpon</taxon>
    </lineage>
</organism>
<feature type="region of interest" description="Disordered" evidence="1">
    <location>
        <begin position="1"/>
        <end position="215"/>
    </location>
</feature>
<protein>
    <submittedName>
        <fullName evidence="2">Uncharacterized protein</fullName>
    </submittedName>
</protein>
<dbReference type="AlphaFoldDB" id="A0A218YWV5"/>
<proteinExistence type="predicted"/>
<sequence>MPQTTVEAIPESLTETTIEATTTHHRSVGTAYPRQTPEIHQPGKTRKGRGRRAPLHGTPRPDPTAELLNVRPTPARGGSAARLVGPEAGAGAVPLPLAVCSPGRPPRQWPPEGQRSGTLEETEHRHRGEPTALPAYPRGAQRAGQSSDAREFPSHTGRRTQERCCSRYMHAPARSLPVIPEASPQRPAQDPPICRSGNSHKMQQGIMPTRNADAA</sequence>
<reference evidence="2 3" key="1">
    <citation type="submission" date="2017-04" db="EMBL/GenBank/DDBJ databases">
        <title>Draft genome sequence of Marssonina coronaria NL1: causal agent of apple blotch.</title>
        <authorList>
            <person name="Cheng Q."/>
        </authorList>
    </citation>
    <scope>NUCLEOTIDE SEQUENCE [LARGE SCALE GENOMIC DNA]</scope>
    <source>
        <strain evidence="2 3">NL1</strain>
    </source>
</reference>
<dbReference type="InParanoid" id="A0A218YWV5"/>
<evidence type="ECO:0000256" key="1">
    <source>
        <dbReference type="SAM" id="MobiDB-lite"/>
    </source>
</evidence>
<name>A0A218YWV5_9HELO</name>
<gene>
    <name evidence="2" type="ORF">B2J93_6884</name>
</gene>